<comment type="caution">
    <text evidence="2">The sequence shown here is derived from an EMBL/GenBank/DDBJ whole genome shotgun (WGS) entry which is preliminary data.</text>
</comment>
<gene>
    <name evidence="2" type="ORF">FHX44_112390</name>
</gene>
<evidence type="ECO:0000313" key="2">
    <source>
        <dbReference type="EMBL" id="TWF76500.1"/>
    </source>
</evidence>
<evidence type="ECO:0000313" key="3">
    <source>
        <dbReference type="Proteomes" id="UP000321261"/>
    </source>
</evidence>
<dbReference type="AlphaFoldDB" id="A0A561SNR8"/>
<protein>
    <submittedName>
        <fullName evidence="2">Uncharacterized protein</fullName>
    </submittedName>
</protein>
<sequence length="154" mass="16739">MFPRTTGGNSSRDAFGEGYHPSMAGDRPVLLGLLLYVLVAATPSVLFWAALRLLPAAVTAWAECRRRKDAPAGPALECVVANLRRLRREVCCGCYRTQVRRMAVEAAYDDTLLECCRLVEVDAPLASADAHERPFARLLTEAALENAGIALDPP</sequence>
<reference evidence="2 3" key="1">
    <citation type="submission" date="2019-06" db="EMBL/GenBank/DDBJ databases">
        <title>Sequencing the genomes of 1000 actinobacteria strains.</title>
        <authorList>
            <person name="Klenk H.-P."/>
        </authorList>
    </citation>
    <scope>NUCLEOTIDE SEQUENCE [LARGE SCALE GENOMIC DNA]</scope>
    <source>
        <strain evidence="2 3">DSM 45671</strain>
    </source>
</reference>
<organism evidence="2 3">
    <name type="scientific">Pseudonocardia hierapolitana</name>
    <dbReference type="NCBI Taxonomy" id="1128676"/>
    <lineage>
        <taxon>Bacteria</taxon>
        <taxon>Bacillati</taxon>
        <taxon>Actinomycetota</taxon>
        <taxon>Actinomycetes</taxon>
        <taxon>Pseudonocardiales</taxon>
        <taxon>Pseudonocardiaceae</taxon>
        <taxon>Pseudonocardia</taxon>
    </lineage>
</organism>
<keyword evidence="1" id="KW-0812">Transmembrane</keyword>
<keyword evidence="3" id="KW-1185">Reference proteome</keyword>
<accession>A0A561SNR8</accession>
<keyword evidence="1" id="KW-1133">Transmembrane helix</keyword>
<dbReference type="Proteomes" id="UP000321261">
    <property type="component" value="Unassembled WGS sequence"/>
</dbReference>
<dbReference type="EMBL" id="VIWU01000001">
    <property type="protein sequence ID" value="TWF76500.1"/>
    <property type="molecule type" value="Genomic_DNA"/>
</dbReference>
<proteinExistence type="predicted"/>
<keyword evidence="1" id="KW-0472">Membrane</keyword>
<evidence type="ECO:0000256" key="1">
    <source>
        <dbReference type="SAM" id="Phobius"/>
    </source>
</evidence>
<feature type="transmembrane region" description="Helical" evidence="1">
    <location>
        <begin position="29"/>
        <end position="51"/>
    </location>
</feature>
<name>A0A561SNR8_9PSEU</name>